<dbReference type="GeneID" id="72776873"/>
<dbReference type="Proteomes" id="UP001056425">
    <property type="component" value="Chromosome"/>
</dbReference>
<evidence type="ECO:0000256" key="1">
    <source>
        <dbReference type="SAM" id="Phobius"/>
    </source>
</evidence>
<keyword evidence="1" id="KW-1133">Transmembrane helix</keyword>
<feature type="transmembrane region" description="Helical" evidence="1">
    <location>
        <begin position="160"/>
        <end position="180"/>
    </location>
</feature>
<dbReference type="KEGG" id="thei:K1720_00980"/>
<evidence type="ECO:0000313" key="2">
    <source>
        <dbReference type="EMBL" id="USH00092.1"/>
    </source>
</evidence>
<protein>
    <submittedName>
        <fullName evidence="2">Uncharacterized protein</fullName>
    </submittedName>
</protein>
<dbReference type="RefSeq" id="WP_251949373.1">
    <property type="nucleotide sequence ID" value="NZ_CP080572.1"/>
</dbReference>
<dbReference type="AlphaFoldDB" id="A0A9E7M9U6"/>
<keyword evidence="1" id="KW-0472">Membrane</keyword>
<evidence type="ECO:0000313" key="3">
    <source>
        <dbReference type="Proteomes" id="UP001056425"/>
    </source>
</evidence>
<accession>A0A9E7M9U6</accession>
<gene>
    <name evidence="2" type="ORF">K1720_00980</name>
</gene>
<feature type="transmembrane region" description="Helical" evidence="1">
    <location>
        <begin position="12"/>
        <end position="29"/>
    </location>
</feature>
<reference evidence="2 3" key="1">
    <citation type="submission" date="2021-08" db="EMBL/GenBank/DDBJ databases">
        <title>Thermococcus onnuriiensis IOH2.</title>
        <authorList>
            <person name="Park Y.-J."/>
        </authorList>
    </citation>
    <scope>NUCLEOTIDE SEQUENCE [LARGE SCALE GENOMIC DNA]</scope>
    <source>
        <strain evidence="2 3">IOH2</strain>
    </source>
</reference>
<sequence length="191" mass="22353">MTIVKHEVLARIVIIILMLLGMINIGFIVDYHFHTRTVNKACEALKYIRLNESYFYKPNGSYYAHVFIQDYKDAERLTKAFQKYRPLIAEDASCNEKRGVFEIFVKSKEYKEFVKEAGGLITWPIETSQKSLRPVLNKTGNMTYLRLEYDIHTPYDYNNFAISLIKANAVGLVVSLTLLLRRYRIRDILKI</sequence>
<keyword evidence="3" id="KW-1185">Reference proteome</keyword>
<keyword evidence="1" id="KW-0812">Transmembrane</keyword>
<dbReference type="EMBL" id="CP080572">
    <property type="protein sequence ID" value="USH00092.1"/>
    <property type="molecule type" value="Genomic_DNA"/>
</dbReference>
<proteinExistence type="predicted"/>
<organism evidence="2 3">
    <name type="scientific">Thermococcus argininiproducens</name>
    <dbReference type="NCBI Taxonomy" id="2866384"/>
    <lineage>
        <taxon>Archaea</taxon>
        <taxon>Methanobacteriati</taxon>
        <taxon>Methanobacteriota</taxon>
        <taxon>Thermococci</taxon>
        <taxon>Thermococcales</taxon>
        <taxon>Thermococcaceae</taxon>
        <taxon>Thermococcus</taxon>
    </lineage>
</organism>
<name>A0A9E7M9U6_9EURY</name>